<proteinExistence type="predicted"/>
<evidence type="ECO:0000313" key="1">
    <source>
        <dbReference type="EMBL" id="ADB60128.1"/>
    </source>
</evidence>
<dbReference type="AlphaFoldDB" id="D2RP94"/>
<evidence type="ECO:0000313" key="2">
    <source>
        <dbReference type="Proteomes" id="UP000001903"/>
    </source>
</evidence>
<reference evidence="1 2" key="1">
    <citation type="journal article" date="2010" name="Stand. Genomic Sci.">
        <title>Complete genome sequence of Haloterrigena turkmenica type strain (4k).</title>
        <authorList>
            <person name="Saunders E."/>
            <person name="Tindall B.J."/>
            <person name="Fahnrich R."/>
            <person name="Lapidus A."/>
            <person name="Copeland A."/>
            <person name="Del Rio T.G."/>
            <person name="Lucas S."/>
            <person name="Chen F."/>
            <person name="Tice H."/>
            <person name="Cheng J.F."/>
            <person name="Han C."/>
            <person name="Detter J.C."/>
            <person name="Bruce D."/>
            <person name="Goodwin L."/>
            <person name="Chain P."/>
            <person name="Pitluck S."/>
            <person name="Pati A."/>
            <person name="Ivanova N."/>
            <person name="Mavromatis K."/>
            <person name="Chen A."/>
            <person name="Palaniappan K."/>
            <person name="Land M."/>
            <person name="Hauser L."/>
            <person name="Chang Y.J."/>
            <person name="Jeffries C.D."/>
            <person name="Brettin T."/>
            <person name="Rohde M."/>
            <person name="Goker M."/>
            <person name="Bristow J."/>
            <person name="Eisen J.A."/>
            <person name="Markowitz V."/>
            <person name="Hugenholtz P."/>
            <person name="Klenk H.P."/>
            <person name="Kyrpides N.C."/>
        </authorList>
    </citation>
    <scope>NUCLEOTIDE SEQUENCE [LARGE SCALE GENOMIC DNA]</scope>
    <source>
        <strain evidence="2">ATCC 51198 / DSM 5511 / JCM 9101 / NCIMB 13204 / VKM B-1734 / 4k</strain>
    </source>
</reference>
<protein>
    <submittedName>
        <fullName evidence="1">Uncharacterized protein</fullName>
    </submittedName>
</protein>
<organism evidence="1 2">
    <name type="scientific">Haloterrigena turkmenica (strain ATCC 51198 / DSM 5511 / JCM 9101 / NCIMB 13204 / VKM B-1734 / 4k)</name>
    <name type="common">Halococcus turkmenicus</name>
    <dbReference type="NCBI Taxonomy" id="543526"/>
    <lineage>
        <taxon>Archaea</taxon>
        <taxon>Methanobacteriati</taxon>
        <taxon>Methanobacteriota</taxon>
        <taxon>Stenosarchaea group</taxon>
        <taxon>Halobacteria</taxon>
        <taxon>Halobacteriales</taxon>
        <taxon>Natrialbaceae</taxon>
        <taxon>Haloterrigena</taxon>
    </lineage>
</organism>
<dbReference type="KEGG" id="htu:Htur_1237"/>
<dbReference type="EMBL" id="CP001860">
    <property type="protein sequence ID" value="ADB60128.1"/>
    <property type="molecule type" value="Genomic_DNA"/>
</dbReference>
<gene>
    <name evidence="1" type="ordered locus">Htur_1237</name>
</gene>
<sequence>MAADYTVIAAAHPESAASEVIADAGFLASPTVDDVTDALERTTDYLGSCLVAVDATR</sequence>
<dbReference type="HOGENOM" id="CLU_2985605_0_0_2"/>
<name>D2RP94_HALTV</name>
<accession>D2RP94</accession>
<dbReference type="Proteomes" id="UP000001903">
    <property type="component" value="Chromosome"/>
</dbReference>
<keyword evidence="2" id="KW-1185">Reference proteome</keyword>